<protein>
    <recommendedName>
        <fullName evidence="2">DUF4872 domain-containing protein</fullName>
    </recommendedName>
</protein>
<accession>A0A7V0XFR9</accession>
<dbReference type="EMBL" id="DSBX01000333">
    <property type="protein sequence ID" value="HDR00344.1"/>
    <property type="molecule type" value="Genomic_DNA"/>
</dbReference>
<evidence type="ECO:0000313" key="1">
    <source>
        <dbReference type="EMBL" id="HDR00344.1"/>
    </source>
</evidence>
<proteinExistence type="predicted"/>
<reference evidence="1" key="1">
    <citation type="journal article" date="2020" name="mSystems">
        <title>Genome- and Community-Level Interaction Insights into Carbon Utilization and Element Cycling Functions of Hydrothermarchaeota in Hydrothermal Sediment.</title>
        <authorList>
            <person name="Zhou Z."/>
            <person name="Liu Y."/>
            <person name="Xu W."/>
            <person name="Pan J."/>
            <person name="Luo Z.H."/>
            <person name="Li M."/>
        </authorList>
    </citation>
    <scope>NUCLEOTIDE SEQUENCE [LARGE SCALE GENOMIC DNA]</scope>
    <source>
        <strain evidence="1">SpSt-1182</strain>
    </source>
</reference>
<comment type="caution">
    <text evidence="1">The sequence shown here is derived from an EMBL/GenBank/DDBJ whole genome shotgun (WGS) entry which is preliminary data.</text>
</comment>
<name>A0A7V0XFR9_UNCW3</name>
<sequence length="303" mass="33603">MQLEGLRQPPNSTSLMGVIIGVLRYHGFEASDAAAYGGSGHAFFINVHEELCPSGPYVWKHDWFLPLVGNLGIEMEDLGFFGPDPVGDERDRVEAAMRDALDAGRPCALANMENQLIHGYEEDRFLVTRPWDCAPDITPETLTFGTWAEFGDECHVNFYAFAKRERAEERVLVRDALRTAIELFREPGKYSIRGYRHGAGAYDNWLAAIEEHGGSHGNWWNATVWAECRAMAAAWFEELAAKLPVVAGPAQELAGAYRNLAGVLARVGDKRLAPGEKLPFIAEAREMEAAAVDMVEPLLRRLG</sequence>
<dbReference type="AlphaFoldDB" id="A0A7V0XFR9"/>
<gene>
    <name evidence="1" type="ORF">ENN51_08705</name>
</gene>
<dbReference type="Proteomes" id="UP000885672">
    <property type="component" value="Unassembled WGS sequence"/>
</dbReference>
<evidence type="ECO:0008006" key="2">
    <source>
        <dbReference type="Google" id="ProtNLM"/>
    </source>
</evidence>
<organism evidence="1">
    <name type="scientific">candidate division WOR-3 bacterium</name>
    <dbReference type="NCBI Taxonomy" id="2052148"/>
    <lineage>
        <taxon>Bacteria</taxon>
        <taxon>Bacteria division WOR-3</taxon>
    </lineage>
</organism>